<gene>
    <name evidence="1" type="ORF">PS1_0061</name>
</gene>
<dbReference type="EMBL" id="MN032614">
    <property type="protein sequence ID" value="QDJ96820.1"/>
    <property type="molecule type" value="Genomic_DNA"/>
</dbReference>
<reference evidence="1" key="1">
    <citation type="submission" date="2019-06" db="EMBL/GenBank/DDBJ databases">
        <title>Complete genome sequence of Aeromonas hydrophila bacteriophage PS1.</title>
        <authorList>
            <person name="Rai S."/>
            <person name="Tyagi A."/>
            <person name="Kumar N."/>
            <person name="Singh N."/>
        </authorList>
    </citation>
    <scope>NUCLEOTIDE SEQUENCE [LARGE SCALE GENOMIC DNA]</scope>
</reference>
<dbReference type="Gene3D" id="3.60.21.10">
    <property type="match status" value="1"/>
</dbReference>
<sequence>MEKRFNALWCSDQHTLHPHTSTQHILDNMSRFYYKDNNLSDIDLSVWGGDFFHDLAPANDSNLLLVHRWVKKYLHSCHERKVHVRILEGTSSHDWGQPETLEVLKPKGSPYIKYINTLSIEFIPELDINVMYVPDNFGKTSTEDIYDQAVELLANHNLTQVDFIFLHGGFVFQLPPVANKHGTLYDELKWSKLAKHAIFSGHIHKPGQKYNIYCSGSFDRIAHGEMHPKGAYRFSFNKEHFSASFYENIYAQIYDTIQITPETNVKQLTKIIDSYLRKSPPPKTRIKVKGGLSAVTVALINEYKDQYPMYHFETDNVKEENIDIDATLYSPEDYKAITLTKDNLKSNLFNFMEPTIGQNDDIDKAYLEQLLDEVMNG</sequence>
<evidence type="ECO:0000313" key="2">
    <source>
        <dbReference type="Proteomes" id="UP000317703"/>
    </source>
</evidence>
<keyword evidence="2" id="KW-1185">Reference proteome</keyword>
<dbReference type="Proteomes" id="UP000317703">
    <property type="component" value="Segment"/>
</dbReference>
<protein>
    <submittedName>
        <fullName evidence="1">Uncharacterized protein</fullName>
    </submittedName>
</protein>
<proteinExistence type="predicted"/>
<organism evidence="1 2">
    <name type="scientific">Aeromonas phage PS1</name>
    <dbReference type="NCBI Taxonomy" id="2591406"/>
    <lineage>
        <taxon>Viruses</taxon>
        <taxon>Duplodnaviria</taxon>
        <taxon>Heunggongvirae</taxon>
        <taxon>Uroviricota</taxon>
        <taxon>Caudoviricetes</taxon>
        <taxon>Chimalliviridae</taxon>
        <taxon>Ferozepurvirus</taxon>
        <taxon>Ferozepurvirus PS1</taxon>
    </lineage>
</organism>
<dbReference type="SUPFAM" id="SSF56300">
    <property type="entry name" value="Metallo-dependent phosphatases"/>
    <property type="match status" value="1"/>
</dbReference>
<evidence type="ECO:0000313" key="1">
    <source>
        <dbReference type="EMBL" id="QDJ96820.1"/>
    </source>
</evidence>
<dbReference type="InterPro" id="IPR029052">
    <property type="entry name" value="Metallo-depent_PP-like"/>
</dbReference>
<name>A0A514TV14_9CAUD</name>
<accession>A0A514TV14</accession>